<dbReference type="KEGG" id="lpav:PLANPX_3080"/>
<evidence type="ECO:0000313" key="4">
    <source>
        <dbReference type="Proteomes" id="UP000326837"/>
    </source>
</evidence>
<dbReference type="AlphaFoldDB" id="A0A5K7XAA2"/>
<evidence type="ECO:0000256" key="2">
    <source>
        <dbReference type="SAM" id="SignalP"/>
    </source>
</evidence>
<feature type="compositionally biased region" description="Low complexity" evidence="1">
    <location>
        <begin position="477"/>
        <end position="492"/>
    </location>
</feature>
<gene>
    <name evidence="3" type="ORF">PLANPX_3080</name>
</gene>
<feature type="signal peptide" evidence="2">
    <location>
        <begin position="1"/>
        <end position="39"/>
    </location>
</feature>
<proteinExistence type="predicted"/>
<feature type="chain" id="PRO_5024809969" evidence="2">
    <location>
        <begin position="40"/>
        <end position="498"/>
    </location>
</feature>
<organism evidence="3 4">
    <name type="scientific">Lacipirellula parvula</name>
    <dbReference type="NCBI Taxonomy" id="2650471"/>
    <lineage>
        <taxon>Bacteria</taxon>
        <taxon>Pseudomonadati</taxon>
        <taxon>Planctomycetota</taxon>
        <taxon>Planctomycetia</taxon>
        <taxon>Pirellulales</taxon>
        <taxon>Lacipirellulaceae</taxon>
        <taxon>Lacipirellula</taxon>
    </lineage>
</organism>
<evidence type="ECO:0000313" key="3">
    <source>
        <dbReference type="EMBL" id="BBO33468.1"/>
    </source>
</evidence>
<dbReference type="EMBL" id="AP021861">
    <property type="protein sequence ID" value="BBO33468.1"/>
    <property type="molecule type" value="Genomic_DNA"/>
</dbReference>
<name>A0A5K7XAA2_9BACT</name>
<feature type="region of interest" description="Disordered" evidence="1">
    <location>
        <begin position="477"/>
        <end position="498"/>
    </location>
</feature>
<protein>
    <submittedName>
        <fullName evidence="3">Uncharacterized protein</fullName>
    </submittedName>
</protein>
<accession>A0A5K7XAA2</accession>
<dbReference type="RefSeq" id="WP_152099225.1">
    <property type="nucleotide sequence ID" value="NZ_AP021861.1"/>
</dbReference>
<reference evidence="4" key="1">
    <citation type="submission" date="2019-10" db="EMBL/GenBank/DDBJ databases">
        <title>Lacipirellula parvula gen. nov., sp. nov., representing a lineage of planctomycetes widespread in freshwater anoxic habitats, and description of the family Lacipirellulaceae.</title>
        <authorList>
            <person name="Dedysh S.N."/>
            <person name="Kulichevskaya I.S."/>
            <person name="Beletsky A.V."/>
            <person name="Rakitin A.L."/>
            <person name="Mardanov A.V."/>
            <person name="Ivanova A.A."/>
            <person name="Saltykova V.X."/>
            <person name="Rijpstra W.I.C."/>
            <person name="Sinninghe Damste J.S."/>
            <person name="Ravin N.V."/>
        </authorList>
    </citation>
    <scope>NUCLEOTIDE SEQUENCE [LARGE SCALE GENOMIC DNA]</scope>
    <source>
        <strain evidence="4">PX69</strain>
    </source>
</reference>
<sequence length="498" mass="54197">MQLQARQTRTRSTPLAKPVRGLLCAILATLGSMAGSANAADQQPWEYTPYAVTAVIACDDAARPQPGLEAQLVQAVRDRVEATLRPLWKFTANSAATPAERRQCFALNEVPWAELTPEQLAVDKLLWLGVKTTPAGYELSCREFDLFLRRWSSVRTRFIQQQSFLDEACFALLRETFSPLAMIEPIEGNQEQVQLRFKGSKLPRPSGEEAFVAHGDAYLPLLRRTDRAGKLMENGIAPVAWTYLAIDDLAAPTAKIFSGSRLPFGSAKRGMVQQVAIGVRNTPGPTPVRFHSRTDKTQGLAGYEVFLAGPNDENTPIGVTDRDGVAVVPPGAENISMVLLRSDGQVLAKVPVVSGGAKQETPIADNVARLQAQAESQVVREELIDLVARRAIMMGRVKSLLKNGRVDDAKELMSQLDALPSPSVFSRTIDNASRRIPKSTDPSVQRRIDSMFSATRDMLSKFLSTRAITDLQNEVNAAATAPAAEEPSDAPAAEPPTS</sequence>
<keyword evidence="2" id="KW-0732">Signal</keyword>
<keyword evidence="4" id="KW-1185">Reference proteome</keyword>
<evidence type="ECO:0000256" key="1">
    <source>
        <dbReference type="SAM" id="MobiDB-lite"/>
    </source>
</evidence>
<dbReference type="Proteomes" id="UP000326837">
    <property type="component" value="Chromosome"/>
</dbReference>